<accession>A0A9Q1QYY1</accession>
<evidence type="ECO:0000313" key="1">
    <source>
        <dbReference type="EMBL" id="KAJ8532807.1"/>
    </source>
</evidence>
<dbReference type="GO" id="GO:0005634">
    <property type="term" value="C:nucleus"/>
    <property type="evidence" value="ECO:0007669"/>
    <property type="project" value="InterPro"/>
</dbReference>
<reference evidence="2" key="1">
    <citation type="journal article" date="2023" name="Proc. Natl. Acad. Sci. U.S.A.">
        <title>Genomic and structural basis for evolution of tropane alkaloid biosynthesis.</title>
        <authorList>
            <person name="Wanga Y.-J."/>
            <person name="Taina T."/>
            <person name="Yua J.-Y."/>
            <person name="Lia J."/>
            <person name="Xua B."/>
            <person name="Chenc J."/>
            <person name="D'Auriad J.C."/>
            <person name="Huanga J.-P."/>
            <person name="Huanga S.-X."/>
        </authorList>
    </citation>
    <scope>NUCLEOTIDE SEQUENCE [LARGE SCALE GENOMIC DNA]</scope>
    <source>
        <strain evidence="2">cv. KIB-2019</strain>
    </source>
</reference>
<gene>
    <name evidence="1" type="ORF">K7X08_015696</name>
</gene>
<organism evidence="1 2">
    <name type="scientific">Anisodus acutangulus</name>
    <dbReference type="NCBI Taxonomy" id="402998"/>
    <lineage>
        <taxon>Eukaryota</taxon>
        <taxon>Viridiplantae</taxon>
        <taxon>Streptophyta</taxon>
        <taxon>Embryophyta</taxon>
        <taxon>Tracheophyta</taxon>
        <taxon>Spermatophyta</taxon>
        <taxon>Magnoliopsida</taxon>
        <taxon>eudicotyledons</taxon>
        <taxon>Gunneridae</taxon>
        <taxon>Pentapetalae</taxon>
        <taxon>asterids</taxon>
        <taxon>lamiids</taxon>
        <taxon>Solanales</taxon>
        <taxon>Solanaceae</taxon>
        <taxon>Solanoideae</taxon>
        <taxon>Hyoscyameae</taxon>
        <taxon>Anisodus</taxon>
    </lineage>
</organism>
<keyword evidence="2" id="KW-1185">Reference proteome</keyword>
<dbReference type="PANTHER" id="PTHR16047:SF13">
    <property type="entry name" value="E3 UBIQUITIN-PROTEIN LIGASE RFWD3"/>
    <property type="match status" value="1"/>
</dbReference>
<dbReference type="GO" id="GO:0016567">
    <property type="term" value="P:protein ubiquitination"/>
    <property type="evidence" value="ECO:0007669"/>
    <property type="project" value="InterPro"/>
</dbReference>
<dbReference type="AlphaFoldDB" id="A0A9Q1QYY1"/>
<dbReference type="Proteomes" id="UP001152561">
    <property type="component" value="Unassembled WGS sequence"/>
</dbReference>
<comment type="caution">
    <text evidence="1">The sequence shown here is derived from an EMBL/GenBank/DDBJ whole genome shotgun (WGS) entry which is preliminary data.</text>
</comment>
<dbReference type="GO" id="GO:0036297">
    <property type="term" value="P:interstrand cross-link repair"/>
    <property type="evidence" value="ECO:0007669"/>
    <property type="project" value="InterPro"/>
</dbReference>
<name>A0A9Q1QYY1_9SOLA</name>
<sequence>MNLLTDLQDCSLVMFVGSQQFALHNGMVLQFDQRQTTIPVESMTGLTGNPVHTACATRTLVAVTEAGLKRPCLVPELENQGICISLACGDRNDDIVASFRPKLEISGDMVASQVFPTPVSTMDQAVEGSHVL</sequence>
<dbReference type="EMBL" id="JAJAGQ010000020">
    <property type="protein sequence ID" value="KAJ8532807.1"/>
    <property type="molecule type" value="Genomic_DNA"/>
</dbReference>
<dbReference type="PANTHER" id="PTHR16047">
    <property type="entry name" value="RFWD3 PROTEIN"/>
    <property type="match status" value="1"/>
</dbReference>
<evidence type="ECO:0000313" key="2">
    <source>
        <dbReference type="Proteomes" id="UP001152561"/>
    </source>
</evidence>
<dbReference type="GO" id="GO:0004842">
    <property type="term" value="F:ubiquitin-protein transferase activity"/>
    <property type="evidence" value="ECO:0007669"/>
    <property type="project" value="InterPro"/>
</dbReference>
<proteinExistence type="predicted"/>
<dbReference type="OrthoDB" id="1709430at2759"/>
<dbReference type="InterPro" id="IPR037381">
    <property type="entry name" value="RFWD3"/>
</dbReference>
<protein>
    <submittedName>
        <fullName evidence="1">Uncharacterized protein</fullName>
    </submittedName>
</protein>